<dbReference type="Bgee" id="ENSMODG00000037747">
    <property type="expression patterns" value="Expressed in skeletal muscle tissue and 21 other cell types or tissues"/>
</dbReference>
<gene>
    <name evidence="16" type="primary">TIMM21</name>
</gene>
<comment type="similarity">
    <text evidence="3 14">Belongs to the TIM21 family.</text>
</comment>
<evidence type="ECO:0000256" key="11">
    <source>
        <dbReference type="ARBA" id="ARBA00023128"/>
    </source>
</evidence>
<evidence type="ECO:0000256" key="12">
    <source>
        <dbReference type="ARBA" id="ARBA00023136"/>
    </source>
</evidence>
<evidence type="ECO:0000256" key="7">
    <source>
        <dbReference type="ARBA" id="ARBA00022927"/>
    </source>
</evidence>
<keyword evidence="7 14" id="KW-0653">Protein transport</keyword>
<reference evidence="16" key="3">
    <citation type="submission" date="2025-09" db="UniProtKB">
        <authorList>
            <consortium name="Ensembl"/>
        </authorList>
    </citation>
    <scope>IDENTIFICATION</scope>
</reference>
<reference evidence="16" key="2">
    <citation type="submission" date="2025-08" db="UniProtKB">
        <authorList>
            <consortium name="Ensembl"/>
        </authorList>
    </citation>
    <scope>IDENTIFICATION</scope>
</reference>
<evidence type="ECO:0000256" key="9">
    <source>
        <dbReference type="ARBA" id="ARBA00022989"/>
    </source>
</evidence>
<dbReference type="InterPro" id="IPR013261">
    <property type="entry name" value="Tim21"/>
</dbReference>
<keyword evidence="10 14" id="KW-0811">Translocation</keyword>
<dbReference type="Pfam" id="PF08294">
    <property type="entry name" value="TIM21"/>
    <property type="match status" value="1"/>
</dbReference>
<keyword evidence="11 14" id="KW-0496">Mitochondrion</keyword>
<comment type="subunit">
    <text evidence="13">Component of the TIM23 complex. Component of the MITRAC (mitochondrial translation regulation assembly intermediate of cytochrome c oxidase complex) complex, the core components of this complex being COA3/MITRAC12 and COX14. Interacts with COA3 and MT-CO1/COX1.</text>
</comment>
<keyword evidence="6 14" id="KW-0812">Transmembrane</keyword>
<keyword evidence="17" id="KW-1185">Reference proteome</keyword>
<dbReference type="GeneID" id="100021436"/>
<dbReference type="PANTHER" id="PTHR13032">
    <property type="entry name" value="MITOCHONDRIAL IMPORT INNER MEMBRANE TRANSLOCASE SUBUNIT TIM21"/>
    <property type="match status" value="1"/>
</dbReference>
<protein>
    <recommendedName>
        <fullName evidence="4 14">Mitochondrial import inner membrane translocase subunit Tim21</fullName>
    </recommendedName>
</protein>
<reference evidence="16 17" key="1">
    <citation type="journal article" date="2007" name="Nature">
        <title>Genome of the marsupial Monodelphis domestica reveals innovation in non-coding sequences.</title>
        <authorList>
            <person name="Mikkelsen T.S."/>
            <person name="Wakefield M.J."/>
            <person name="Aken B."/>
            <person name="Amemiya C.T."/>
            <person name="Chang J.L."/>
            <person name="Duke S."/>
            <person name="Garber M."/>
            <person name="Gentles A.J."/>
            <person name="Goodstadt L."/>
            <person name="Heger A."/>
            <person name="Jurka J."/>
            <person name="Kamal M."/>
            <person name="Mauceli E."/>
            <person name="Searle S.M."/>
            <person name="Sharpe T."/>
            <person name="Baker M.L."/>
            <person name="Batzer M.A."/>
            <person name="Benos P.V."/>
            <person name="Belov K."/>
            <person name="Clamp M."/>
            <person name="Cook A."/>
            <person name="Cuff J."/>
            <person name="Das R."/>
            <person name="Davidow L."/>
            <person name="Deakin J.E."/>
            <person name="Fazzari M.J."/>
            <person name="Glass J.L."/>
            <person name="Grabherr M."/>
            <person name="Greally J.M."/>
            <person name="Gu W."/>
            <person name="Hore T.A."/>
            <person name="Huttley G.A."/>
            <person name="Kleber M."/>
            <person name="Jirtle R.L."/>
            <person name="Koina E."/>
            <person name="Lee J.T."/>
            <person name="Mahony S."/>
            <person name="Marra M.A."/>
            <person name="Miller R.D."/>
            <person name="Nicholls R.D."/>
            <person name="Oda M."/>
            <person name="Papenfuss A.T."/>
            <person name="Parra Z.E."/>
            <person name="Pollock D.D."/>
            <person name="Ray D.A."/>
            <person name="Schein J.E."/>
            <person name="Speed T.P."/>
            <person name="Thompson K."/>
            <person name="VandeBerg J.L."/>
            <person name="Wade C.M."/>
            <person name="Walker J.A."/>
            <person name="Waters P.D."/>
            <person name="Webber C."/>
            <person name="Weidman J.R."/>
            <person name="Xie X."/>
            <person name="Zody M.C."/>
            <person name="Baldwin J."/>
            <person name="Abdouelleil A."/>
            <person name="Abdulkadir J."/>
            <person name="Abebe A."/>
            <person name="Abera B."/>
            <person name="Abreu J."/>
            <person name="Acer S.C."/>
            <person name="Aftuck L."/>
            <person name="Alexander A."/>
            <person name="An P."/>
            <person name="Anderson E."/>
            <person name="Anderson S."/>
            <person name="Arachi H."/>
            <person name="Azer M."/>
            <person name="Bachantsang P."/>
            <person name="Barry A."/>
            <person name="Bayul T."/>
            <person name="Berlin A."/>
            <person name="Bessette D."/>
            <person name="Bloom T."/>
            <person name="Bloom T."/>
            <person name="Boguslavskiy L."/>
            <person name="Bonnet C."/>
            <person name="Boukhgalter B."/>
            <person name="Bourzgui I."/>
            <person name="Brown A."/>
            <person name="Cahill P."/>
            <person name="Channer S."/>
            <person name="Cheshatsang Y."/>
            <person name="Chuda L."/>
            <person name="Citroen M."/>
            <person name="Collymore A."/>
            <person name="Cooke P."/>
            <person name="Costello M."/>
            <person name="D'Aco K."/>
            <person name="Daza R."/>
            <person name="De Haan G."/>
            <person name="DeGray S."/>
            <person name="DeMaso C."/>
            <person name="Dhargay N."/>
            <person name="Dooley K."/>
            <person name="Dooley E."/>
            <person name="Doricent M."/>
            <person name="Dorje P."/>
            <person name="Dorjee K."/>
            <person name="Dupes A."/>
            <person name="Elong R."/>
            <person name="Falk J."/>
            <person name="Farina A."/>
            <person name="Faro S."/>
            <person name="Ferguson D."/>
            <person name="Fisher S."/>
            <person name="Foley C.D."/>
            <person name="Franke A."/>
            <person name="Friedrich D."/>
            <person name="Gadbois L."/>
            <person name="Gearin G."/>
            <person name="Gearin C.R."/>
            <person name="Giannoukos G."/>
            <person name="Goode T."/>
            <person name="Graham J."/>
            <person name="Grandbois E."/>
            <person name="Grewal S."/>
            <person name="Gyaltsen K."/>
            <person name="Hafez N."/>
            <person name="Hagos B."/>
            <person name="Hall J."/>
            <person name="Henson C."/>
            <person name="Hollinger A."/>
            <person name="Honan T."/>
            <person name="Huard M.D."/>
            <person name="Hughes L."/>
            <person name="Hurhula B."/>
            <person name="Husby M.E."/>
            <person name="Kamat A."/>
            <person name="Kanga B."/>
            <person name="Kashin S."/>
            <person name="Khazanovich D."/>
            <person name="Kisner P."/>
            <person name="Lance K."/>
            <person name="Lara M."/>
            <person name="Lee W."/>
            <person name="Lennon N."/>
            <person name="Letendre F."/>
            <person name="LeVine R."/>
            <person name="Lipovsky A."/>
            <person name="Liu X."/>
            <person name="Liu J."/>
            <person name="Liu S."/>
            <person name="Lokyitsang T."/>
            <person name="Lokyitsang Y."/>
            <person name="Lubonja R."/>
            <person name="Lui A."/>
            <person name="MacDonald P."/>
            <person name="Magnisalis V."/>
            <person name="Maru K."/>
            <person name="Matthews C."/>
            <person name="McCusker W."/>
            <person name="McDonough S."/>
            <person name="Mehta T."/>
            <person name="Meldrim J."/>
            <person name="Meneus L."/>
            <person name="Mihai O."/>
            <person name="Mihalev A."/>
            <person name="Mihova T."/>
            <person name="Mittelman R."/>
            <person name="Mlenga V."/>
            <person name="Montmayeur A."/>
            <person name="Mulrain L."/>
            <person name="Navidi A."/>
            <person name="Naylor J."/>
            <person name="Negash T."/>
            <person name="Nguyen T."/>
            <person name="Nguyen N."/>
            <person name="Nicol R."/>
            <person name="Norbu C."/>
            <person name="Norbu N."/>
            <person name="Novod N."/>
            <person name="O'Neill B."/>
            <person name="Osman S."/>
            <person name="Markiewicz E."/>
            <person name="Oyono O.L."/>
            <person name="Patti C."/>
            <person name="Phunkhang P."/>
            <person name="Pierre F."/>
            <person name="Priest M."/>
            <person name="Raghuraman S."/>
            <person name="Rege F."/>
            <person name="Reyes R."/>
            <person name="Rise C."/>
            <person name="Rogov P."/>
            <person name="Ross K."/>
            <person name="Ryan E."/>
            <person name="Settipalli S."/>
            <person name="Shea T."/>
            <person name="Sherpa N."/>
            <person name="Shi L."/>
            <person name="Shih D."/>
            <person name="Sparrow T."/>
            <person name="Spaulding J."/>
            <person name="Stalker J."/>
            <person name="Stange-Thomann N."/>
            <person name="Stavropoulos S."/>
            <person name="Stone C."/>
            <person name="Strader C."/>
            <person name="Tesfaye S."/>
            <person name="Thomson T."/>
            <person name="Thoulutsang Y."/>
            <person name="Thoulutsang D."/>
            <person name="Topham K."/>
            <person name="Topping I."/>
            <person name="Tsamla T."/>
            <person name="Vassiliev H."/>
            <person name="Vo A."/>
            <person name="Wangchuk T."/>
            <person name="Wangdi T."/>
            <person name="Weiand M."/>
            <person name="Wilkinson J."/>
            <person name="Wilson A."/>
            <person name="Yadav S."/>
            <person name="Young G."/>
            <person name="Yu Q."/>
            <person name="Zembek L."/>
            <person name="Zhong D."/>
            <person name="Zimmer A."/>
            <person name="Zwirko Z."/>
            <person name="Jaffe D.B."/>
            <person name="Alvarez P."/>
            <person name="Brockman W."/>
            <person name="Butler J."/>
            <person name="Chin C."/>
            <person name="Gnerre S."/>
            <person name="MacCallum I."/>
            <person name="Graves J.A."/>
            <person name="Ponting C.P."/>
            <person name="Breen M."/>
            <person name="Samollow P.B."/>
            <person name="Lander E.S."/>
            <person name="Lindblad-Toh K."/>
        </authorList>
    </citation>
    <scope>NUCLEOTIDE SEQUENCE [LARGE SCALE GENOMIC DNA]</scope>
</reference>
<dbReference type="STRING" id="13616.ENSMODP00000052477"/>
<sequence length="262" mass="29961">MISASFLRAIYCTKKLHCSSGKRLLLLPQVPPNKACFRTWPCLRWGLLGQREVVWQPRRILKVTQKAIWTQGNRPLKSEEDGSKQVSVQKSQRGGPALSTSQRVKEAGRDFTYLIVVLIGISVTGGLFYVIFKELFSSSSPSKIYGKALEKCRSHPEDTEGPPQQRDKVISVFGDSIKGYGETTRRGRRQHVSHIEYVKDGLKYMRLKFYIEGSEPGKQGTVHLEMKENPESGKYEFRYIFVDVDVYPRRTIVIEDNRSLDN</sequence>
<dbReference type="OrthoDB" id="436405at2759"/>
<organism evidence="16 17">
    <name type="scientific">Monodelphis domestica</name>
    <name type="common">Gray short-tailed opossum</name>
    <dbReference type="NCBI Taxonomy" id="13616"/>
    <lineage>
        <taxon>Eukaryota</taxon>
        <taxon>Metazoa</taxon>
        <taxon>Chordata</taxon>
        <taxon>Craniata</taxon>
        <taxon>Vertebrata</taxon>
        <taxon>Euteleostomi</taxon>
        <taxon>Mammalia</taxon>
        <taxon>Metatheria</taxon>
        <taxon>Didelphimorphia</taxon>
        <taxon>Didelphidae</taxon>
        <taxon>Monodelphis</taxon>
    </lineage>
</organism>
<feature type="compositionally biased region" description="Polar residues" evidence="15">
    <location>
        <begin position="84"/>
        <end position="101"/>
    </location>
</feature>
<feature type="region of interest" description="Disordered" evidence="15">
    <location>
        <begin position="74"/>
        <end position="101"/>
    </location>
</feature>
<evidence type="ECO:0000256" key="13">
    <source>
        <dbReference type="ARBA" id="ARBA00047099"/>
    </source>
</evidence>
<evidence type="ECO:0000313" key="16">
    <source>
        <dbReference type="Ensembl" id="ENSMODP00000052477.1"/>
    </source>
</evidence>
<dbReference type="AlphaFoldDB" id="A0A5F8GY61"/>
<keyword evidence="5 14" id="KW-0813">Transport</keyword>
<evidence type="ECO:0000256" key="1">
    <source>
        <dbReference type="ARBA" id="ARBA00003031"/>
    </source>
</evidence>
<comment type="subcellular location">
    <subcellularLocation>
        <location evidence="14">Mitochondrion inner membrane</location>
        <topology evidence="14">Single-pass membrane protein</topology>
    </subcellularLocation>
    <subcellularLocation>
        <location evidence="2">Mitochondrion membrane</location>
        <topology evidence="2">Single-pass membrane protein</topology>
    </subcellularLocation>
</comment>
<dbReference type="GO" id="GO:0030150">
    <property type="term" value="P:protein import into mitochondrial matrix"/>
    <property type="evidence" value="ECO:0000318"/>
    <property type="project" value="GO_Central"/>
</dbReference>
<dbReference type="FunFam" id="3.10.450.320:FF:000001">
    <property type="entry name" value="Mitochondrial import inner membrane translocase subunit Tim21"/>
    <property type="match status" value="1"/>
</dbReference>
<comment type="function">
    <text evidence="1">Participates in the translocation of transit peptide-containing proteins across the mitochondrial inner membrane. Also required for assembly of mitochondrial respiratory chain complex I and complex IV as component of the MITRAC (mitochondrial translation regulation assembly intermediate of cytochrome c oxidase complex) complex. Probably shuttles between the presequence translocase and respiratory-chain assembly intermediates in a process that promotes incorporation of early nuclear-encoded subunits into these complexes.</text>
</comment>
<evidence type="ECO:0000256" key="14">
    <source>
        <dbReference type="RuleBase" id="RU367142"/>
    </source>
</evidence>
<keyword evidence="14" id="KW-0999">Mitochondrion inner membrane</keyword>
<dbReference type="FunCoup" id="A0A5F8GY61">
    <property type="interactions" value="627"/>
</dbReference>
<dbReference type="GO" id="GO:0033617">
    <property type="term" value="P:mitochondrial respiratory chain complex IV assembly"/>
    <property type="evidence" value="ECO:0007669"/>
    <property type="project" value="Ensembl"/>
</dbReference>
<dbReference type="GeneTree" id="ENSGT00390000011552"/>
<keyword evidence="8" id="KW-0809">Transit peptide</keyword>
<dbReference type="Proteomes" id="UP000002280">
    <property type="component" value="Chromosome 3"/>
</dbReference>
<evidence type="ECO:0000256" key="6">
    <source>
        <dbReference type="ARBA" id="ARBA00022692"/>
    </source>
</evidence>
<comment type="function">
    <text evidence="14">Essential component of the TIM23 complex, a complex that mediates the translocation of transit peptide-containing proteins across the mitochondrial inner membrane.</text>
</comment>
<evidence type="ECO:0000313" key="17">
    <source>
        <dbReference type="Proteomes" id="UP000002280"/>
    </source>
</evidence>
<accession>A0A5F8GY61</accession>
<dbReference type="GO" id="GO:0005744">
    <property type="term" value="C:TIM23 mitochondrial import inner membrane translocase complex"/>
    <property type="evidence" value="ECO:0000318"/>
    <property type="project" value="GO_Central"/>
</dbReference>
<keyword evidence="9 14" id="KW-1133">Transmembrane helix</keyword>
<keyword evidence="12 14" id="KW-0472">Membrane</keyword>
<evidence type="ECO:0000256" key="4">
    <source>
        <dbReference type="ARBA" id="ARBA00020726"/>
    </source>
</evidence>
<proteinExistence type="inferred from homology"/>
<evidence type="ECO:0000256" key="3">
    <source>
        <dbReference type="ARBA" id="ARBA00010867"/>
    </source>
</evidence>
<name>A0A5F8GY61_MONDO</name>
<dbReference type="CTD" id="29090"/>
<evidence type="ECO:0000256" key="2">
    <source>
        <dbReference type="ARBA" id="ARBA00004304"/>
    </source>
</evidence>
<dbReference type="Gene3D" id="3.10.450.320">
    <property type="entry name" value="Mitochondrial import inner membrane translocase subunit Tim21"/>
    <property type="match status" value="1"/>
</dbReference>
<evidence type="ECO:0000256" key="10">
    <source>
        <dbReference type="ARBA" id="ARBA00023010"/>
    </source>
</evidence>
<dbReference type="Ensembl" id="ENSMODT00000054346.1">
    <property type="protein sequence ID" value="ENSMODP00000052477.1"/>
    <property type="gene ID" value="ENSMODG00000037747.1"/>
</dbReference>
<dbReference type="PANTHER" id="PTHR13032:SF6">
    <property type="entry name" value="MITOCHONDRIAL IMPORT INNER MEMBRANE TRANSLOCASE SUBUNIT TIM21"/>
    <property type="match status" value="1"/>
</dbReference>
<feature type="transmembrane region" description="Helical" evidence="14">
    <location>
        <begin position="111"/>
        <end position="132"/>
    </location>
</feature>
<evidence type="ECO:0000256" key="5">
    <source>
        <dbReference type="ARBA" id="ARBA00022448"/>
    </source>
</evidence>
<dbReference type="RefSeq" id="XP_007487851.1">
    <property type="nucleotide sequence ID" value="XM_007487789.3"/>
</dbReference>
<dbReference type="GO" id="GO:0032981">
    <property type="term" value="P:mitochondrial respiratory chain complex I assembly"/>
    <property type="evidence" value="ECO:0007669"/>
    <property type="project" value="Ensembl"/>
</dbReference>
<dbReference type="InterPro" id="IPR038552">
    <property type="entry name" value="Tim21_IMS_sf"/>
</dbReference>
<evidence type="ECO:0000256" key="15">
    <source>
        <dbReference type="SAM" id="MobiDB-lite"/>
    </source>
</evidence>
<dbReference type="InParanoid" id="A0A5F8GY61"/>
<evidence type="ECO:0000256" key="8">
    <source>
        <dbReference type="ARBA" id="ARBA00022946"/>
    </source>
</evidence>